<sequence>MAPSSQCLRCVSIVTAEHPKNFNVAFDLQQSALYGILSSIPFSMSIHPKHYQIIPETYTYAISFQNIFSNMSSTQPDQGEISNAEIRERFESTIENTKSTISTFLECNQWFFRRRTGRKFIVRKTVELCNQHKNQKRLSSMPTAKMLQDGLSNVRYSRLGQWIFIG</sequence>
<gene>
    <name evidence="1" type="ORF">CRE_06914</name>
</gene>
<evidence type="ECO:0000313" key="2">
    <source>
        <dbReference type="Proteomes" id="UP000008281"/>
    </source>
</evidence>
<dbReference type="AlphaFoldDB" id="E3MZL0"/>
<accession>E3MZL0</accession>
<reference evidence="1" key="1">
    <citation type="submission" date="2007-07" db="EMBL/GenBank/DDBJ databases">
        <title>PCAP assembly of the Caenorhabditis remanei genome.</title>
        <authorList>
            <consortium name="The Caenorhabditis remanei Sequencing Consortium"/>
            <person name="Wilson R.K."/>
        </authorList>
    </citation>
    <scope>NUCLEOTIDE SEQUENCE [LARGE SCALE GENOMIC DNA]</scope>
    <source>
        <strain evidence="1">PB4641</strain>
    </source>
</reference>
<proteinExistence type="predicted"/>
<organism evidence="2">
    <name type="scientific">Caenorhabditis remanei</name>
    <name type="common">Caenorhabditis vulgaris</name>
    <dbReference type="NCBI Taxonomy" id="31234"/>
    <lineage>
        <taxon>Eukaryota</taxon>
        <taxon>Metazoa</taxon>
        <taxon>Ecdysozoa</taxon>
        <taxon>Nematoda</taxon>
        <taxon>Chromadorea</taxon>
        <taxon>Rhabditida</taxon>
        <taxon>Rhabditina</taxon>
        <taxon>Rhabditomorpha</taxon>
        <taxon>Rhabditoidea</taxon>
        <taxon>Rhabditidae</taxon>
        <taxon>Peloderinae</taxon>
        <taxon>Caenorhabditis</taxon>
    </lineage>
</organism>
<evidence type="ECO:0000313" key="1">
    <source>
        <dbReference type="EMBL" id="EFP12995.1"/>
    </source>
</evidence>
<dbReference type="Proteomes" id="UP000008281">
    <property type="component" value="Unassembled WGS sequence"/>
</dbReference>
<dbReference type="EMBL" id="DS268501">
    <property type="protein sequence ID" value="EFP12995.1"/>
    <property type="molecule type" value="Genomic_DNA"/>
</dbReference>
<keyword evidence="2" id="KW-1185">Reference proteome</keyword>
<dbReference type="HOGENOM" id="CLU_1604290_0_0_1"/>
<name>E3MZL0_CAERE</name>
<protein>
    <submittedName>
        <fullName evidence="1">Uncharacterized protein</fullName>
    </submittedName>
</protein>